<keyword evidence="3" id="KW-0808">Transferase</keyword>
<organism evidence="3">
    <name type="scientific">Micromonospora carbonacea</name>
    <dbReference type="NCBI Taxonomy" id="47853"/>
    <lineage>
        <taxon>Bacteria</taxon>
        <taxon>Bacillati</taxon>
        <taxon>Actinomycetota</taxon>
        <taxon>Actinomycetes</taxon>
        <taxon>Micromonosporales</taxon>
        <taxon>Micromonosporaceae</taxon>
        <taxon>Micromonospora</taxon>
    </lineage>
</organism>
<dbReference type="AlphaFoldDB" id="A0A7D6CGP9"/>
<dbReference type="InterPro" id="IPR006342">
    <property type="entry name" value="FkbM_mtfrase"/>
</dbReference>
<dbReference type="InterPro" id="IPR052514">
    <property type="entry name" value="SAM-dependent_MTase"/>
</dbReference>
<name>A0A7D6CGP9_9ACTN</name>
<feature type="region of interest" description="Disordered" evidence="1">
    <location>
        <begin position="235"/>
        <end position="257"/>
    </location>
</feature>
<dbReference type="GO" id="GO:0008168">
    <property type="term" value="F:methyltransferase activity"/>
    <property type="evidence" value="ECO:0007669"/>
    <property type="project" value="UniProtKB-KW"/>
</dbReference>
<dbReference type="EMBL" id="CP058905">
    <property type="protein sequence ID" value="QLK01200.2"/>
    <property type="molecule type" value="Genomic_DNA"/>
</dbReference>
<dbReference type="PANTHER" id="PTHR34203">
    <property type="entry name" value="METHYLTRANSFERASE, FKBM FAMILY PROTEIN"/>
    <property type="match status" value="1"/>
</dbReference>
<dbReference type="NCBIfam" id="TIGR01444">
    <property type="entry name" value="fkbM_fam"/>
    <property type="match status" value="1"/>
</dbReference>
<dbReference type="Pfam" id="PF05050">
    <property type="entry name" value="Methyltransf_21"/>
    <property type="match status" value="1"/>
</dbReference>
<feature type="domain" description="Methyltransferase FkbM" evidence="2">
    <location>
        <begin position="40"/>
        <end position="202"/>
    </location>
</feature>
<dbReference type="Gene3D" id="3.40.50.150">
    <property type="entry name" value="Vaccinia Virus protein VP39"/>
    <property type="match status" value="1"/>
</dbReference>
<protein>
    <submittedName>
        <fullName evidence="3">FkbM family methyltransferase</fullName>
    </submittedName>
</protein>
<proteinExistence type="predicted"/>
<evidence type="ECO:0000259" key="2">
    <source>
        <dbReference type="Pfam" id="PF05050"/>
    </source>
</evidence>
<dbReference type="InterPro" id="IPR029063">
    <property type="entry name" value="SAM-dependent_MTases_sf"/>
</dbReference>
<gene>
    <name evidence="3" type="primary">eveM3</name>
    <name evidence="3" type="ORF">HZU44_04020</name>
</gene>
<dbReference type="PANTHER" id="PTHR34203:SF15">
    <property type="entry name" value="SLL1173 PROTEIN"/>
    <property type="match status" value="1"/>
</dbReference>
<accession>A0A7D6CGP9</accession>
<reference evidence="3" key="1">
    <citation type="submission" date="2020-08" db="EMBL/GenBank/DDBJ databases">
        <title>A bifunctional nitrone conjugated secondary metabolite targeting the ribosome.</title>
        <authorList>
            <person name="Limbrick E.M."/>
            <person name="Graf M."/>
            <person name="Derewacz D.K."/>
            <person name="Nguyen F."/>
            <person name="Spraggins J.M."/>
            <person name="Wieland M."/>
            <person name="Ynigez-Gutierrez A.E."/>
            <person name="Reisman B.J."/>
            <person name="Zinshteyn B."/>
            <person name="McCulloch K."/>
            <person name="Iverson T.M."/>
            <person name="Green R."/>
            <person name="Wilson D.N."/>
            <person name="Bachmann B.O."/>
        </authorList>
    </citation>
    <scope>NUCLEOTIDE SEQUENCE</scope>
    <source>
        <strain evidence="3">Africana</strain>
    </source>
</reference>
<dbReference type="GO" id="GO:0032259">
    <property type="term" value="P:methylation"/>
    <property type="evidence" value="ECO:0007669"/>
    <property type="project" value="UniProtKB-KW"/>
</dbReference>
<evidence type="ECO:0000313" key="3">
    <source>
        <dbReference type="EMBL" id="QLK01200.2"/>
    </source>
</evidence>
<evidence type="ECO:0000256" key="1">
    <source>
        <dbReference type="SAM" id="MobiDB-lite"/>
    </source>
</evidence>
<dbReference type="SUPFAM" id="SSF53335">
    <property type="entry name" value="S-adenosyl-L-methionine-dependent methyltransferases"/>
    <property type="match status" value="1"/>
</dbReference>
<sequence>MSTELSATDEAGALSMNDWYDQLTVALIEQICEPDANTVDIGAGAGDILRHLLRVAPRGRHVAVEALPSYAEGLRRDFPGVTVVAAAAAERTGRDSFVHVVSNPGYSGLRRRPYDRPDETLRELTVDTVRLDDVLPGDRRIDLVKVDTEGGEVLALRGAVELLRRWRPVIVFEHGGDHAMREYGTTSADLWALLVTELGYELRTLPGRRAGQPALDRAGFADALREHWYFVADRPSPGPAGGSGQHEPSAWQKGTEP</sequence>
<keyword evidence="3" id="KW-0489">Methyltransferase</keyword>